<dbReference type="Gene3D" id="3.20.130.10">
    <property type="entry name" value="Fe-S hydro-lyase, tartrate dehydratase beta-type, catalytic domain"/>
    <property type="match status" value="1"/>
</dbReference>
<name>A0AAW6D2E8_9FIRM</name>
<gene>
    <name evidence="4" type="ORF">PNE09_10920</name>
</gene>
<protein>
    <submittedName>
        <fullName evidence="4">Fe-S-containing hydro-lyase</fullName>
    </submittedName>
</protein>
<dbReference type="InterPro" id="IPR036660">
    <property type="entry name" value="Fe-S_hydroAse_TtdB_cat_sf"/>
</dbReference>
<evidence type="ECO:0000259" key="3">
    <source>
        <dbReference type="Pfam" id="PF05683"/>
    </source>
</evidence>
<reference evidence="4" key="1">
    <citation type="submission" date="2023-01" db="EMBL/GenBank/DDBJ databases">
        <title>Human gut microbiome strain richness.</title>
        <authorList>
            <person name="Chen-Liaw A."/>
        </authorList>
    </citation>
    <scope>NUCLEOTIDE SEQUENCE</scope>
    <source>
        <strain evidence="4">1001283st1_G1_1001283B150217_161031</strain>
    </source>
</reference>
<dbReference type="EMBL" id="JAQLXW010000016">
    <property type="protein sequence ID" value="MDB8004574.1"/>
    <property type="molecule type" value="Genomic_DNA"/>
</dbReference>
<dbReference type="SUPFAM" id="SSF117457">
    <property type="entry name" value="FumA C-terminal domain-like"/>
    <property type="match status" value="1"/>
</dbReference>
<dbReference type="NCBIfam" id="TIGR00723">
    <property type="entry name" value="ttdB_fumA_fumB"/>
    <property type="match status" value="1"/>
</dbReference>
<evidence type="ECO:0000256" key="1">
    <source>
        <dbReference type="ARBA" id="ARBA00008876"/>
    </source>
</evidence>
<comment type="caution">
    <text evidence="4">The sequence shown here is derived from an EMBL/GenBank/DDBJ whole genome shotgun (WGS) entry which is preliminary data.</text>
</comment>
<proteinExistence type="inferred from homology"/>
<feature type="domain" description="Fe-S hydro-lyase tartrate dehydratase beta-type catalytic" evidence="3">
    <location>
        <begin position="11"/>
        <end position="189"/>
    </location>
</feature>
<dbReference type="InterPro" id="IPR004647">
    <property type="entry name" value="Fe-S_hydro-lyase_TtdB-typ_cat"/>
</dbReference>
<dbReference type="Pfam" id="PF05683">
    <property type="entry name" value="Fumerase_C"/>
    <property type="match status" value="1"/>
</dbReference>
<dbReference type="PANTHER" id="PTHR43351">
    <property type="entry name" value="L(+)-TARTRATE DEHYDRATASE SUBUNIT BETA"/>
    <property type="match status" value="1"/>
</dbReference>
<accession>A0AAW6D2E8</accession>
<dbReference type="Proteomes" id="UP001210809">
    <property type="component" value="Unassembled WGS sequence"/>
</dbReference>
<dbReference type="AlphaFoldDB" id="A0AAW6D2E8"/>
<dbReference type="GO" id="GO:0016836">
    <property type="term" value="F:hydro-lyase activity"/>
    <property type="evidence" value="ECO:0007669"/>
    <property type="project" value="InterPro"/>
</dbReference>
<dbReference type="PANTHER" id="PTHR43351:SF2">
    <property type="entry name" value="L(+)-TARTRATE DEHYDRATASE SUBUNIT BETA-RELATED"/>
    <property type="match status" value="1"/>
</dbReference>
<evidence type="ECO:0000313" key="5">
    <source>
        <dbReference type="Proteomes" id="UP001210809"/>
    </source>
</evidence>
<comment type="similarity">
    <text evidence="1">Belongs to the class-I fumarase family.</text>
</comment>
<dbReference type="NCBIfam" id="NF005310">
    <property type="entry name" value="PRK06842.1"/>
    <property type="match status" value="1"/>
</dbReference>
<evidence type="ECO:0000313" key="4">
    <source>
        <dbReference type="EMBL" id="MDB8004574.1"/>
    </source>
</evidence>
<keyword evidence="2" id="KW-0456">Lyase</keyword>
<organism evidence="4 5">
    <name type="scientific">[Eubacterium] siraeum</name>
    <dbReference type="NCBI Taxonomy" id="39492"/>
    <lineage>
        <taxon>Bacteria</taxon>
        <taxon>Bacillati</taxon>
        <taxon>Bacillota</taxon>
        <taxon>Clostridia</taxon>
        <taxon>Eubacteriales</taxon>
        <taxon>Oscillospiraceae</taxon>
        <taxon>Oscillospiraceae incertae sedis</taxon>
    </lineage>
</organism>
<evidence type="ECO:0000256" key="2">
    <source>
        <dbReference type="ARBA" id="ARBA00023239"/>
    </source>
</evidence>
<sequence>MYAFRHNKFNANRSTNLELNTSELKEKAKTLRAGDKIELSGTVYTSRDAAHKRIKQLIDEGGELPFEIDGAAIYYAGPTGTKEGMAIGSCGPTTSGRMDPYAPLLLDMGLSAMIGKGERKPAVVDAIKRNGAVYFCAIGGAGALACQCITECEVIAFEDLGCESVKKLTFDKFPLIVAIDAVGGNIFETGRKQYAEV</sequence>